<name>A0A7Z9D085_STRSZ</name>
<organism evidence="1 2">
    <name type="scientific">Streptococcus equi subsp. zooepidemicus</name>
    <dbReference type="NCBI Taxonomy" id="40041"/>
    <lineage>
        <taxon>Bacteria</taxon>
        <taxon>Bacillati</taxon>
        <taxon>Bacillota</taxon>
        <taxon>Bacilli</taxon>
        <taxon>Lactobacillales</taxon>
        <taxon>Streptococcaceae</taxon>
        <taxon>Streptococcus</taxon>
    </lineage>
</organism>
<evidence type="ECO:0000313" key="2">
    <source>
        <dbReference type="Proteomes" id="UP000269903"/>
    </source>
</evidence>
<accession>A0A7Z9D085</accession>
<evidence type="ECO:0000313" key="1">
    <source>
        <dbReference type="EMBL" id="VEF05186.1"/>
    </source>
</evidence>
<dbReference type="EMBL" id="LR134317">
    <property type="protein sequence ID" value="VEF05186.1"/>
    <property type="molecule type" value="Genomic_DNA"/>
</dbReference>
<gene>
    <name evidence="1" type="ORF">NCTC6180_00220</name>
</gene>
<protein>
    <submittedName>
        <fullName evidence="1">Uncharacterized protein</fullName>
    </submittedName>
</protein>
<sequence length="45" mass="5081">MELAKKRRKTQKPAQSPLKLGLEKLREILQEQLVALAVLPARVMG</sequence>
<proteinExistence type="predicted"/>
<dbReference type="Proteomes" id="UP000269903">
    <property type="component" value="Chromosome"/>
</dbReference>
<dbReference type="AlphaFoldDB" id="A0A7Z9D085"/>
<reference evidence="1 2" key="1">
    <citation type="submission" date="2018-12" db="EMBL/GenBank/DDBJ databases">
        <authorList>
            <consortium name="Pathogen Informatics"/>
        </authorList>
    </citation>
    <scope>NUCLEOTIDE SEQUENCE [LARGE SCALE GENOMIC DNA]</scope>
    <source>
        <strain evidence="1 2">NCTC6180</strain>
    </source>
</reference>
<dbReference type="RefSeq" id="WP_154235351.1">
    <property type="nucleotide sequence ID" value="NZ_LR134317.1"/>
</dbReference>